<name>A0A645GZF4_9ZZZZ</name>
<reference evidence="2" key="1">
    <citation type="submission" date="2019-08" db="EMBL/GenBank/DDBJ databases">
        <authorList>
            <person name="Kucharzyk K."/>
            <person name="Murdoch R.W."/>
            <person name="Higgins S."/>
            <person name="Loffler F."/>
        </authorList>
    </citation>
    <scope>NUCLEOTIDE SEQUENCE</scope>
</reference>
<proteinExistence type="predicted"/>
<comment type="caution">
    <text evidence="2">The sequence shown here is derived from an EMBL/GenBank/DDBJ whole genome shotgun (WGS) entry which is preliminary data.</text>
</comment>
<keyword evidence="1" id="KW-0812">Transmembrane</keyword>
<sequence length="30" mass="3141">MNKGTRIVALVVVGLLVFSLLASLVVPFLA</sequence>
<keyword evidence="1" id="KW-1133">Transmembrane helix</keyword>
<gene>
    <name evidence="2" type="ORF">SDC9_176887</name>
</gene>
<keyword evidence="1" id="KW-0472">Membrane</keyword>
<feature type="transmembrane region" description="Helical" evidence="1">
    <location>
        <begin position="7"/>
        <end position="29"/>
    </location>
</feature>
<evidence type="ECO:0000256" key="1">
    <source>
        <dbReference type="SAM" id="Phobius"/>
    </source>
</evidence>
<organism evidence="2">
    <name type="scientific">bioreactor metagenome</name>
    <dbReference type="NCBI Taxonomy" id="1076179"/>
    <lineage>
        <taxon>unclassified sequences</taxon>
        <taxon>metagenomes</taxon>
        <taxon>ecological metagenomes</taxon>
    </lineage>
</organism>
<dbReference type="AlphaFoldDB" id="A0A645GZF4"/>
<accession>A0A645GZF4</accession>
<evidence type="ECO:0000313" key="2">
    <source>
        <dbReference type="EMBL" id="MPN29434.1"/>
    </source>
</evidence>
<protein>
    <submittedName>
        <fullName evidence="2">Uncharacterized protein</fullName>
    </submittedName>
</protein>
<dbReference type="EMBL" id="VSSQ01080139">
    <property type="protein sequence ID" value="MPN29434.1"/>
    <property type="molecule type" value="Genomic_DNA"/>
</dbReference>